<evidence type="ECO:0000256" key="1">
    <source>
        <dbReference type="SAM" id="MobiDB-lite"/>
    </source>
</evidence>
<evidence type="ECO:0000313" key="3">
    <source>
        <dbReference type="EMBL" id="OHA03781.1"/>
    </source>
</evidence>
<protein>
    <recommendedName>
        <fullName evidence="5">CARDB domain-containing protein</fullName>
    </recommendedName>
</protein>
<dbReference type="STRING" id="1802274.A3J58_00735"/>
<reference evidence="3 4" key="1">
    <citation type="journal article" date="2016" name="Nat. Commun.">
        <title>Thousands of microbial genomes shed light on interconnected biogeochemical processes in an aquifer system.</title>
        <authorList>
            <person name="Anantharaman K."/>
            <person name="Brown C.T."/>
            <person name="Hug L.A."/>
            <person name="Sharon I."/>
            <person name="Castelle C.J."/>
            <person name="Probst A.J."/>
            <person name="Thomas B.C."/>
            <person name="Singh A."/>
            <person name="Wilkins M.J."/>
            <person name="Karaoz U."/>
            <person name="Brodie E.L."/>
            <person name="Williams K.H."/>
            <person name="Hubbard S.S."/>
            <person name="Banfield J.F."/>
        </authorList>
    </citation>
    <scope>NUCLEOTIDE SEQUENCE [LARGE SCALE GENOMIC DNA]</scope>
</reference>
<name>A0A1G2KZ60_9BACT</name>
<feature type="region of interest" description="Disordered" evidence="1">
    <location>
        <begin position="84"/>
        <end position="111"/>
    </location>
</feature>
<keyword evidence="2" id="KW-0472">Membrane</keyword>
<keyword evidence="2" id="KW-1133">Transmembrane helix</keyword>
<gene>
    <name evidence="3" type="ORF">A3J58_00735</name>
</gene>
<dbReference type="InterPro" id="IPR013783">
    <property type="entry name" value="Ig-like_fold"/>
</dbReference>
<keyword evidence="2" id="KW-0812">Transmembrane</keyword>
<dbReference type="Gene3D" id="2.130.10.10">
    <property type="entry name" value="YVTN repeat-like/Quinoprotein amine dehydrogenase"/>
    <property type="match status" value="1"/>
</dbReference>
<dbReference type="Proteomes" id="UP000178510">
    <property type="component" value="Unassembled WGS sequence"/>
</dbReference>
<evidence type="ECO:0008006" key="5">
    <source>
        <dbReference type="Google" id="ProtNLM"/>
    </source>
</evidence>
<comment type="caution">
    <text evidence="3">The sequence shown here is derived from an EMBL/GenBank/DDBJ whole genome shotgun (WGS) entry which is preliminary data.</text>
</comment>
<dbReference type="EMBL" id="MHQM01000020">
    <property type="protein sequence ID" value="OHA03781.1"/>
    <property type="molecule type" value="Genomic_DNA"/>
</dbReference>
<sequence>MSLKPLRLAAGRISVCIYSWGCNDIFEPDILRYMHRAFKKIPQFILIFVLSIGWIFSGWPQVWQNPPFPPEVERAEAGTQDVRPNATATEAGGSCDTTNAHTTTDDDVDGGGDSSICTAGSATAAHDIRLNLATPTGAETISTVTNAQSFAILARNSQTSGTGVAKVALDLYCNGVEVETGADQNLGDTYAILTETFTFNTSSCASNGSDVEVLVDCTAANNGGTNNDTSCNYEAVEWRVATINNPPTVALNSPANAATDESVTPTLNFTGTDNEGDAVEYNIQMDTASTFQSTEAWDVSTAVHLQEFNVATETTDPTGLFFKPDGLKMYAVSYTDQTVDEYDLSSAWNVSTATYLREFSVAAKELSPTGVFFKSDGLKMYTIGLSDDTIDEYDLSSAWNVSTAVYLRELSVAAKETDPTGVFFKPDGLKMYTIGLTGDTVDEYDLSSAWNVSTATYLREFSVAAKETNSTSVFFKPDGLKMYTIGLAGQTVDEYDLSTAWNISTAVYLQEFSVAAKELSPEEVFLKSDGEKMYTIGSDGDTVDEYDLGVPLLSKFSSVPDAGFTAGHPFASGAAKEYTVQAGDALANDTTYYWRVRAIDPSGSNTYGTWSSTRSFTTIVGAASLTFTVSTNQFPNITPGTPVFATSTLSVDTDNSTGWNVTVSRDDTDTTIDLDSTAATNITDQTAWSPGAATTTAGNAVRVSSLDSSGDVLAMRVMTASGTASFRSTGWWGTTDAYSDSATTLWAGFNSTAKKIGDSSVSSGGSAKLNTVLYYLDVPSTQKTGAYSGGITYTATMNP</sequence>
<accession>A0A1G2KZ60</accession>
<evidence type="ECO:0000313" key="4">
    <source>
        <dbReference type="Proteomes" id="UP000178510"/>
    </source>
</evidence>
<dbReference type="AlphaFoldDB" id="A0A1G2KZ60"/>
<dbReference type="InterPro" id="IPR011044">
    <property type="entry name" value="Quino_amine_DH_bsu"/>
</dbReference>
<proteinExistence type="predicted"/>
<dbReference type="SUPFAM" id="SSF50969">
    <property type="entry name" value="YVTN repeat-like/Quinoprotein amine dehydrogenase"/>
    <property type="match status" value="1"/>
</dbReference>
<dbReference type="Gene3D" id="2.60.40.10">
    <property type="entry name" value="Immunoglobulins"/>
    <property type="match status" value="1"/>
</dbReference>
<organism evidence="3 4">
    <name type="scientific">Candidatus Sungbacteria bacterium RIFCSPHIGHO2_02_FULL_52_23</name>
    <dbReference type="NCBI Taxonomy" id="1802274"/>
    <lineage>
        <taxon>Bacteria</taxon>
        <taxon>Candidatus Sungiibacteriota</taxon>
    </lineage>
</organism>
<feature type="transmembrane region" description="Helical" evidence="2">
    <location>
        <begin position="41"/>
        <end position="59"/>
    </location>
</feature>
<dbReference type="InterPro" id="IPR015943">
    <property type="entry name" value="WD40/YVTN_repeat-like_dom_sf"/>
</dbReference>
<evidence type="ECO:0000256" key="2">
    <source>
        <dbReference type="SAM" id="Phobius"/>
    </source>
</evidence>